<evidence type="ECO:0000256" key="1">
    <source>
        <dbReference type="SAM" id="MobiDB-lite"/>
    </source>
</evidence>
<accession>V9DTL5</accession>
<organism evidence="2 3">
    <name type="scientific">Phytophthora nicotianae P1569</name>
    <dbReference type="NCBI Taxonomy" id="1317065"/>
    <lineage>
        <taxon>Eukaryota</taxon>
        <taxon>Sar</taxon>
        <taxon>Stramenopiles</taxon>
        <taxon>Oomycota</taxon>
        <taxon>Peronosporomycetes</taxon>
        <taxon>Peronosporales</taxon>
        <taxon>Peronosporaceae</taxon>
        <taxon>Phytophthora</taxon>
    </lineage>
</organism>
<dbReference type="EMBL" id="ANIZ01004620">
    <property type="protein sequence ID" value="ETI29971.1"/>
    <property type="molecule type" value="Genomic_DNA"/>
</dbReference>
<feature type="compositionally biased region" description="Pro residues" evidence="1">
    <location>
        <begin position="24"/>
        <end position="37"/>
    </location>
</feature>
<name>V9DTL5_PHYNI</name>
<dbReference type="HOGENOM" id="CLU_2031288_0_0_1"/>
<keyword evidence="3" id="KW-1185">Reference proteome</keyword>
<feature type="region of interest" description="Disordered" evidence="1">
    <location>
        <begin position="1"/>
        <end position="55"/>
    </location>
</feature>
<evidence type="ECO:0008006" key="4">
    <source>
        <dbReference type="Google" id="ProtNLM"/>
    </source>
</evidence>
<evidence type="ECO:0000313" key="2">
    <source>
        <dbReference type="EMBL" id="ETI29971.1"/>
    </source>
</evidence>
<protein>
    <recommendedName>
        <fullName evidence="4">BED-type domain-containing protein</fullName>
    </recommendedName>
</protein>
<sequence>MSYTSPSQPSTRPSKTTRRVGFSPQPPSSTPSRPPRSGPDQATSAVSGETGRSRDELWQHYDVERENGKEHGRCKYCGILKKNGMPGGNLLNHLTKGKQCRSCGGIITASDICNANTVPSIF</sequence>
<feature type="compositionally biased region" description="Polar residues" evidence="1">
    <location>
        <begin position="1"/>
        <end position="14"/>
    </location>
</feature>
<gene>
    <name evidence="2" type="ORF">F443_22910</name>
</gene>
<dbReference type="Proteomes" id="UP000018721">
    <property type="component" value="Unassembled WGS sequence"/>
</dbReference>
<proteinExistence type="predicted"/>
<comment type="caution">
    <text evidence="2">The sequence shown here is derived from an EMBL/GenBank/DDBJ whole genome shotgun (WGS) entry which is preliminary data.</text>
</comment>
<dbReference type="AlphaFoldDB" id="V9DTL5"/>
<dbReference type="OrthoDB" id="144450at2759"/>
<evidence type="ECO:0000313" key="3">
    <source>
        <dbReference type="Proteomes" id="UP000018721"/>
    </source>
</evidence>
<reference evidence="2 3" key="1">
    <citation type="submission" date="2013-11" db="EMBL/GenBank/DDBJ databases">
        <title>The Genome Sequence of Phytophthora parasitica P1569.</title>
        <authorList>
            <consortium name="The Broad Institute Genomics Platform"/>
            <person name="Russ C."/>
            <person name="Tyler B."/>
            <person name="Panabieres F."/>
            <person name="Shan W."/>
            <person name="Tripathy S."/>
            <person name="Grunwald N."/>
            <person name="Machado M."/>
            <person name="Johnson C.S."/>
            <person name="Arredondo F."/>
            <person name="Hong C."/>
            <person name="Coffey M."/>
            <person name="Young S.K."/>
            <person name="Zeng Q."/>
            <person name="Gargeya S."/>
            <person name="Fitzgerald M."/>
            <person name="Abouelleil A."/>
            <person name="Alvarado L."/>
            <person name="Chapman S.B."/>
            <person name="Gainer-Dewar J."/>
            <person name="Goldberg J."/>
            <person name="Griggs A."/>
            <person name="Gujja S."/>
            <person name="Hansen M."/>
            <person name="Howarth C."/>
            <person name="Imamovic A."/>
            <person name="Ireland A."/>
            <person name="Larimer J."/>
            <person name="McCowan C."/>
            <person name="Murphy C."/>
            <person name="Pearson M."/>
            <person name="Poon T.W."/>
            <person name="Priest M."/>
            <person name="Roberts A."/>
            <person name="Saif S."/>
            <person name="Shea T."/>
            <person name="Sykes S."/>
            <person name="Wortman J."/>
            <person name="Nusbaum C."/>
            <person name="Birren B."/>
        </authorList>
    </citation>
    <scope>NUCLEOTIDE SEQUENCE [LARGE SCALE GENOMIC DNA]</scope>
    <source>
        <strain evidence="2 3">P1569</strain>
    </source>
</reference>